<evidence type="ECO:0000313" key="2">
    <source>
        <dbReference type="EMBL" id="CAF0874126.1"/>
    </source>
</evidence>
<keyword evidence="3" id="KW-1185">Reference proteome</keyword>
<keyword evidence="1" id="KW-0949">S-adenosyl-L-methionine</keyword>
<dbReference type="Gene3D" id="2.70.160.11">
    <property type="entry name" value="Hnrnp arginine n-methyltransferase1"/>
    <property type="match status" value="1"/>
</dbReference>
<protein>
    <submittedName>
        <fullName evidence="2">Uncharacterized protein</fullName>
    </submittedName>
</protein>
<dbReference type="GO" id="GO:0005634">
    <property type="term" value="C:nucleus"/>
    <property type="evidence" value="ECO:0007669"/>
    <property type="project" value="TreeGrafter"/>
</dbReference>
<dbReference type="AlphaFoldDB" id="A0A813XYZ9"/>
<dbReference type="GO" id="GO:0042054">
    <property type="term" value="F:histone methyltransferase activity"/>
    <property type="evidence" value="ECO:0007669"/>
    <property type="project" value="TreeGrafter"/>
</dbReference>
<dbReference type="EMBL" id="CAJNOC010001553">
    <property type="protein sequence ID" value="CAF0874126.1"/>
    <property type="molecule type" value="Genomic_DNA"/>
</dbReference>
<dbReference type="InterPro" id="IPR029063">
    <property type="entry name" value="SAM-dependent_MTases_sf"/>
</dbReference>
<dbReference type="Gene3D" id="3.40.50.150">
    <property type="entry name" value="Vaccinia Virus protein VP39"/>
    <property type="match status" value="1"/>
</dbReference>
<comment type="caution">
    <text evidence="2">The sequence shown here is derived from an EMBL/GenBank/DDBJ whole genome shotgun (WGS) entry which is preliminary data.</text>
</comment>
<dbReference type="OrthoDB" id="5980806at2759"/>
<evidence type="ECO:0000256" key="1">
    <source>
        <dbReference type="ARBA" id="ARBA00022691"/>
    </source>
</evidence>
<proteinExistence type="predicted"/>
<evidence type="ECO:0000313" key="3">
    <source>
        <dbReference type="Proteomes" id="UP000663879"/>
    </source>
</evidence>
<dbReference type="Proteomes" id="UP000663879">
    <property type="component" value="Unassembled WGS sequence"/>
</dbReference>
<reference evidence="2" key="1">
    <citation type="submission" date="2021-02" db="EMBL/GenBank/DDBJ databases">
        <authorList>
            <person name="Nowell W R."/>
        </authorList>
    </citation>
    <scope>NUCLEOTIDE SEQUENCE</scope>
    <source>
        <strain evidence="2">Ploen Becks lab</strain>
    </source>
</reference>
<gene>
    <name evidence="2" type="ORF">OXX778_LOCUS10080</name>
</gene>
<dbReference type="PANTHER" id="PTHR11006:SF60">
    <property type="entry name" value="PROTEIN ARGININE N-METHYLTRANSFERASE 9"/>
    <property type="match status" value="1"/>
</dbReference>
<dbReference type="SUPFAM" id="SSF53335">
    <property type="entry name" value="S-adenosyl-L-methionine-dependent methyltransferases"/>
    <property type="match status" value="1"/>
</dbReference>
<name>A0A813XYZ9_9BILA</name>
<dbReference type="GO" id="GO:0016274">
    <property type="term" value="F:protein-arginine N-methyltransferase activity"/>
    <property type="evidence" value="ECO:0007669"/>
    <property type="project" value="InterPro"/>
</dbReference>
<dbReference type="InterPro" id="IPR025799">
    <property type="entry name" value="Arg_MeTrfase"/>
</dbReference>
<organism evidence="2 3">
    <name type="scientific">Brachionus calyciflorus</name>
    <dbReference type="NCBI Taxonomy" id="104777"/>
    <lineage>
        <taxon>Eukaryota</taxon>
        <taxon>Metazoa</taxon>
        <taxon>Spiralia</taxon>
        <taxon>Gnathifera</taxon>
        <taxon>Rotifera</taxon>
        <taxon>Eurotatoria</taxon>
        <taxon>Monogononta</taxon>
        <taxon>Pseudotrocha</taxon>
        <taxon>Ploima</taxon>
        <taxon>Brachionidae</taxon>
        <taxon>Brachionus</taxon>
    </lineage>
</organism>
<sequence>MECEKKFENYLKEASKIVLESPDLEKIGQKLSSSFKILINTYFKKNDWTKFFDLIDTIQKFHQSLDPEKVQLLKLDEIYKFIGDIFYQVDYTINSLEFYKKSIDLSNRTNLQAIESFENLINNCIDRWHYRMINDKVRNLAYSTAIYKKMSKIRKETPNKTINILDIGSGTGLLSALCISNAVNFGINNINIFACEENEIFFQISNKFLNKLSQNLDKYKINVKILKKHSNDLVALEDLNGCKIDFIITEIFDDGLLGEGCLSSFYNALCVNKLLAETEMFGFSSPSYNKIIPQSSKIYLCAIQSEYLRLSNKFCYKNENISINAHCLDNTYNFELYTDSDSDLNFEPYSTENLNSIEFEYLTNPIEITEFSINFEDRKFLEKKLKQNDVTLVKKRLKAIQDGILDAYVLWFDLNLDEEISITNSPLSNRFKSRQSQNSLCWHQAIFNISQDGKVSEGQFLEVDLKLRNDSILVFDKINKRNLTKSDTLSLELSRIEIALLNNQNYQNFYVEWFEDLLAKESNLKPAIKIGLLFSQFSFLFFKIFFEYKKILNEKNISLHADLIFNNTNDQEYHTQIITKRFLSQDVNLIYLEEILKENRSLNIDYLIYEPIDFKYGVLRKNIMYDILVIKDHNQNKEMKIFPSGLKLKAMGIESKNFLNESELVTNRNLCLNKIGNDEPNLKKILSDYNIEHQFSLNLNGNIKDFKQLTEIREFGHFDLSNITENTKFNLDVKNFDIKINEPGYLNGILYWYELIFSDSKYYSPYQSSLIDKNNNSNVLAGIKLFYLDEEDLSKSKCSLNDSLNVDYMFKSDIFHLNKYCICPNK</sequence>
<accession>A0A813XYZ9</accession>
<dbReference type="PANTHER" id="PTHR11006">
    <property type="entry name" value="PROTEIN ARGININE N-METHYLTRANSFERASE"/>
    <property type="match status" value="1"/>
</dbReference>